<dbReference type="EMBL" id="GEVK01001048">
    <property type="protein sequence ID" value="JAU51784.1"/>
    <property type="molecule type" value="Transcribed_RNA"/>
</dbReference>
<dbReference type="GO" id="GO:0006355">
    <property type="term" value="P:regulation of DNA-templated transcription"/>
    <property type="evidence" value="ECO:0007669"/>
    <property type="project" value="InterPro"/>
</dbReference>
<dbReference type="EMBL" id="GEVM01011486">
    <property type="protein sequence ID" value="JAU94452.1"/>
    <property type="molecule type" value="Transcribed_RNA"/>
</dbReference>
<feature type="domain" description="Glabrous enhancer-binding protein-like DBD" evidence="3">
    <location>
        <begin position="49"/>
        <end position="139"/>
    </location>
</feature>
<evidence type="ECO:0000313" key="5">
    <source>
        <dbReference type="EMBL" id="JAU70874.1"/>
    </source>
</evidence>
<evidence type="ECO:0000256" key="1">
    <source>
        <dbReference type="ARBA" id="ARBA00010820"/>
    </source>
</evidence>
<gene>
    <name evidence="4" type="ORF">LC_TR12982_c0_g1_i1_g.45160</name>
    <name evidence="5" type="ORF">LE_TR738_c1_g1_i1_g.1978</name>
    <name evidence="6" type="ORF">MP_TR23228_c0_g1_i1_g.67552</name>
</gene>
<dbReference type="InterPro" id="IPR007592">
    <property type="entry name" value="GEBP"/>
</dbReference>
<name>A0A1J3JQS6_NOCCA</name>
<dbReference type="EMBL" id="GEVL01006467">
    <property type="protein sequence ID" value="JAU70874.1"/>
    <property type="molecule type" value="Transcribed_RNA"/>
</dbReference>
<dbReference type="PANTHER" id="PTHR31662:SF49">
    <property type="entry name" value="GLABROUS1 ENHANCER-BINDING PROTEIN-RELATED"/>
    <property type="match status" value="1"/>
</dbReference>
<reference evidence="6" key="1">
    <citation type="submission" date="2016-07" db="EMBL/GenBank/DDBJ databases">
        <title>De novo transcriptome assembly of four accessions of the metal hyperaccumulator plant Noccaea caerulescens.</title>
        <authorList>
            <person name="Blande D."/>
            <person name="Halimaa P."/>
            <person name="Tervahauta A.I."/>
            <person name="Aarts M.G."/>
            <person name="Karenlampi S.O."/>
        </authorList>
    </citation>
    <scope>NUCLEOTIDE SEQUENCE</scope>
</reference>
<accession>A0A1J3JQS6</accession>
<organism evidence="6">
    <name type="scientific">Noccaea caerulescens</name>
    <name type="common">Alpine penny-cress</name>
    <name type="synonym">Thlaspi caerulescens</name>
    <dbReference type="NCBI Taxonomy" id="107243"/>
    <lineage>
        <taxon>Eukaryota</taxon>
        <taxon>Viridiplantae</taxon>
        <taxon>Streptophyta</taxon>
        <taxon>Embryophyta</taxon>
        <taxon>Tracheophyta</taxon>
        <taxon>Spermatophyta</taxon>
        <taxon>Magnoliopsida</taxon>
        <taxon>eudicotyledons</taxon>
        <taxon>Gunneridae</taxon>
        <taxon>Pentapetalae</taxon>
        <taxon>rosids</taxon>
        <taxon>malvids</taxon>
        <taxon>Brassicales</taxon>
        <taxon>Brassicaceae</taxon>
        <taxon>Coluteocarpeae</taxon>
        <taxon>Noccaea</taxon>
    </lineage>
</organism>
<dbReference type="InterPro" id="IPR053932">
    <property type="entry name" value="GeBP-like_DBD"/>
</dbReference>
<sequence>MSSSPTSESLSRRKSPRQRASASEAVVAGDVEEPQKKKSKTDKLASPSNRIWNEDEEVALLKGIVDYRAERGLEPNADWDAFHRFFGDSMAAKFSKEQMRSKIRSLKGKFRTRIGKIKQGDKPIFTEDEAFRYSNMIWGKNDSEIANQRENVEETVEEEDEQVAAANVQPLNVAEKTDFGEEEEHIEDEQVAAANVQPINEENVGARTEFDDGNDNDTDAADESCTVRDAFETLVSQGLRECQKKLQLQNLMNLDAGKRREISQEWKALSAEEVQMEIKKLRFLAKLVEAANDQ</sequence>
<feature type="region of interest" description="Disordered" evidence="2">
    <location>
        <begin position="1"/>
        <end position="48"/>
    </location>
</feature>
<dbReference type="Pfam" id="PF04504">
    <property type="entry name" value="GeBP-like_DBD"/>
    <property type="match status" value="1"/>
</dbReference>
<evidence type="ECO:0000313" key="4">
    <source>
        <dbReference type="EMBL" id="JAU51784.1"/>
    </source>
</evidence>
<evidence type="ECO:0000256" key="2">
    <source>
        <dbReference type="SAM" id="MobiDB-lite"/>
    </source>
</evidence>
<dbReference type="GO" id="GO:0005634">
    <property type="term" value="C:nucleus"/>
    <property type="evidence" value="ECO:0007669"/>
    <property type="project" value="TreeGrafter"/>
</dbReference>
<evidence type="ECO:0000259" key="3">
    <source>
        <dbReference type="Pfam" id="PF04504"/>
    </source>
</evidence>
<proteinExistence type="inferred from homology"/>
<dbReference type="PANTHER" id="PTHR31662">
    <property type="entry name" value="BNAANNG10740D PROTEIN-RELATED"/>
    <property type="match status" value="1"/>
</dbReference>
<comment type="similarity">
    <text evidence="1">Belongs to the GeBP family.</text>
</comment>
<dbReference type="AlphaFoldDB" id="A0A1J3JQS6"/>
<evidence type="ECO:0000313" key="6">
    <source>
        <dbReference type="EMBL" id="JAU94452.1"/>
    </source>
</evidence>
<protein>
    <submittedName>
        <fullName evidence="6">Mediator-associated protein 1</fullName>
    </submittedName>
</protein>